<dbReference type="AlphaFoldDB" id="A0A2G6E1M4"/>
<accession>A0A2G6E1M4</accession>
<dbReference type="EMBL" id="PDPS01000042">
    <property type="protein sequence ID" value="PID55857.1"/>
    <property type="molecule type" value="Genomic_DNA"/>
</dbReference>
<evidence type="ECO:0000256" key="1">
    <source>
        <dbReference type="ARBA" id="ARBA00004429"/>
    </source>
</evidence>
<keyword evidence="6 9" id="KW-1133">Transmembrane helix</keyword>
<evidence type="ECO:0000256" key="2">
    <source>
        <dbReference type="ARBA" id="ARBA00022448"/>
    </source>
</evidence>
<feature type="domain" description="Tripartite ATP-independent periplasmic transporters DctQ component" evidence="10">
    <location>
        <begin position="20"/>
        <end position="149"/>
    </location>
</feature>
<dbReference type="PANTHER" id="PTHR35011:SF2">
    <property type="entry name" value="2,3-DIKETO-L-GULONATE TRAP TRANSPORTER SMALL PERMEASE PROTEIN YIAM"/>
    <property type="match status" value="1"/>
</dbReference>
<evidence type="ECO:0000256" key="4">
    <source>
        <dbReference type="ARBA" id="ARBA00022519"/>
    </source>
</evidence>
<keyword evidence="3" id="KW-1003">Cell membrane</keyword>
<evidence type="ECO:0000313" key="12">
    <source>
        <dbReference type="Proteomes" id="UP000229740"/>
    </source>
</evidence>
<comment type="similarity">
    <text evidence="8">Belongs to the TRAP transporter small permease family.</text>
</comment>
<evidence type="ECO:0000256" key="7">
    <source>
        <dbReference type="ARBA" id="ARBA00023136"/>
    </source>
</evidence>
<keyword evidence="5 9" id="KW-0812">Transmembrane</keyword>
<protein>
    <recommendedName>
        <fullName evidence="10">Tripartite ATP-independent periplasmic transporters DctQ component domain-containing protein</fullName>
    </recommendedName>
</protein>
<keyword evidence="4" id="KW-0997">Cell inner membrane</keyword>
<comment type="subcellular location">
    <subcellularLocation>
        <location evidence="1">Cell inner membrane</location>
        <topology evidence="1">Multi-pass membrane protein</topology>
    </subcellularLocation>
</comment>
<feature type="transmembrane region" description="Helical" evidence="9">
    <location>
        <begin position="12"/>
        <end position="32"/>
    </location>
</feature>
<dbReference type="Pfam" id="PF04290">
    <property type="entry name" value="DctQ"/>
    <property type="match status" value="1"/>
</dbReference>
<name>A0A2G6E1M4_9BACT</name>
<proteinExistence type="inferred from homology"/>
<reference evidence="11 12" key="1">
    <citation type="submission" date="2017-10" db="EMBL/GenBank/DDBJ databases">
        <title>Novel microbial diversity and functional potential in the marine mammal oral microbiome.</title>
        <authorList>
            <person name="Dudek N.K."/>
            <person name="Sun C.L."/>
            <person name="Burstein D."/>
            <person name="Kantor R.S."/>
            <person name="Aliaga Goltsman D.S."/>
            <person name="Bik E.M."/>
            <person name="Thomas B.C."/>
            <person name="Banfield J.F."/>
            <person name="Relman D.A."/>
        </authorList>
    </citation>
    <scope>NUCLEOTIDE SEQUENCE [LARGE SCALE GENOMIC DNA]</scope>
    <source>
        <strain evidence="11">DOLZORAL124_49_17</strain>
    </source>
</reference>
<evidence type="ECO:0000256" key="9">
    <source>
        <dbReference type="SAM" id="Phobius"/>
    </source>
</evidence>
<dbReference type="GO" id="GO:0022857">
    <property type="term" value="F:transmembrane transporter activity"/>
    <property type="evidence" value="ECO:0007669"/>
    <property type="project" value="TreeGrafter"/>
</dbReference>
<dbReference type="GO" id="GO:0005886">
    <property type="term" value="C:plasma membrane"/>
    <property type="evidence" value="ECO:0007669"/>
    <property type="project" value="UniProtKB-SubCell"/>
</dbReference>
<evidence type="ECO:0000256" key="3">
    <source>
        <dbReference type="ARBA" id="ARBA00022475"/>
    </source>
</evidence>
<keyword evidence="7 9" id="KW-0472">Membrane</keyword>
<dbReference type="InterPro" id="IPR007387">
    <property type="entry name" value="TRAP_DctQ"/>
</dbReference>
<dbReference type="InterPro" id="IPR055348">
    <property type="entry name" value="DctQ"/>
</dbReference>
<evidence type="ECO:0000313" key="11">
    <source>
        <dbReference type="EMBL" id="PID55857.1"/>
    </source>
</evidence>
<dbReference type="PANTHER" id="PTHR35011">
    <property type="entry name" value="2,3-DIKETO-L-GULONATE TRAP TRANSPORTER SMALL PERMEASE PROTEIN YIAM"/>
    <property type="match status" value="1"/>
</dbReference>
<gene>
    <name evidence="11" type="ORF">CSB45_14205</name>
</gene>
<evidence type="ECO:0000256" key="8">
    <source>
        <dbReference type="ARBA" id="ARBA00038436"/>
    </source>
</evidence>
<feature type="transmembrane region" description="Helical" evidence="9">
    <location>
        <begin position="120"/>
        <end position="139"/>
    </location>
</feature>
<organism evidence="11 12">
    <name type="scientific">candidate division KSB3 bacterium</name>
    <dbReference type="NCBI Taxonomy" id="2044937"/>
    <lineage>
        <taxon>Bacteria</taxon>
        <taxon>candidate division KSB3</taxon>
    </lineage>
</organism>
<sequence length="157" mass="17824">MKKKLDHGIDCILAIVMAAMTIIVFTQVFFRYVLNSALSWPEEMARLLIVWLTFTGAYMALREKKHIGFNLLVKKLSPKSQQIVIIAGKVLMMAFLFVMIKEGVLFARKFANVPMPYTRFPIGIVAYSVFPISGCLMFLQVVHDLSEALSAFRQKNS</sequence>
<dbReference type="Proteomes" id="UP000229740">
    <property type="component" value="Unassembled WGS sequence"/>
</dbReference>
<feature type="transmembrane region" description="Helical" evidence="9">
    <location>
        <begin position="44"/>
        <end position="61"/>
    </location>
</feature>
<evidence type="ECO:0000256" key="6">
    <source>
        <dbReference type="ARBA" id="ARBA00022989"/>
    </source>
</evidence>
<feature type="transmembrane region" description="Helical" evidence="9">
    <location>
        <begin position="82"/>
        <end position="100"/>
    </location>
</feature>
<comment type="caution">
    <text evidence="11">The sequence shown here is derived from an EMBL/GenBank/DDBJ whole genome shotgun (WGS) entry which is preliminary data.</text>
</comment>
<evidence type="ECO:0000259" key="10">
    <source>
        <dbReference type="Pfam" id="PF04290"/>
    </source>
</evidence>
<keyword evidence="2" id="KW-0813">Transport</keyword>
<evidence type="ECO:0000256" key="5">
    <source>
        <dbReference type="ARBA" id="ARBA00022692"/>
    </source>
</evidence>
<dbReference type="GO" id="GO:0015740">
    <property type="term" value="P:C4-dicarboxylate transport"/>
    <property type="evidence" value="ECO:0007669"/>
    <property type="project" value="TreeGrafter"/>
</dbReference>